<evidence type="ECO:0000256" key="2">
    <source>
        <dbReference type="ARBA" id="ARBA00007779"/>
    </source>
</evidence>
<evidence type="ECO:0000256" key="7">
    <source>
        <dbReference type="SAM" id="MobiDB-lite"/>
    </source>
</evidence>
<keyword evidence="6 8" id="KW-0472">Membrane</keyword>
<feature type="domain" description="CSC1/OSCA1-like 7TM region" evidence="9">
    <location>
        <begin position="373"/>
        <end position="645"/>
    </location>
</feature>
<keyword evidence="5 8" id="KW-1133">Transmembrane helix</keyword>
<evidence type="ECO:0000256" key="5">
    <source>
        <dbReference type="ARBA" id="ARBA00022989"/>
    </source>
</evidence>
<dbReference type="AlphaFoldDB" id="D8RE49"/>
<evidence type="ECO:0000313" key="13">
    <source>
        <dbReference type="Proteomes" id="UP000001514"/>
    </source>
</evidence>
<protein>
    <recommendedName>
        <fullName evidence="14">ERD4-related membrane protein</fullName>
    </recommendedName>
</protein>
<dbReference type="GO" id="GO:0005886">
    <property type="term" value="C:plasma membrane"/>
    <property type="evidence" value="ECO:0000318"/>
    <property type="project" value="GO_Central"/>
</dbReference>
<dbReference type="Pfam" id="PF13967">
    <property type="entry name" value="RSN1_TM"/>
    <property type="match status" value="1"/>
</dbReference>
<evidence type="ECO:0000256" key="1">
    <source>
        <dbReference type="ARBA" id="ARBA00004141"/>
    </source>
</evidence>
<dbReference type="Pfam" id="PF02714">
    <property type="entry name" value="RSN1_7TM"/>
    <property type="match status" value="1"/>
</dbReference>
<feature type="domain" description="CSC1/OSCA1-like cytosolic" evidence="11">
    <location>
        <begin position="197"/>
        <end position="362"/>
    </location>
</feature>
<feature type="transmembrane region" description="Helical" evidence="8">
    <location>
        <begin position="99"/>
        <end position="121"/>
    </location>
</feature>
<evidence type="ECO:0000313" key="12">
    <source>
        <dbReference type="EMBL" id="EFJ29375.1"/>
    </source>
</evidence>
<dbReference type="InterPro" id="IPR045122">
    <property type="entry name" value="Csc1-like"/>
</dbReference>
<dbReference type="GO" id="GO:0005227">
    <property type="term" value="F:calcium-activated cation channel activity"/>
    <property type="evidence" value="ECO:0000318"/>
    <property type="project" value="GO_Central"/>
</dbReference>
<evidence type="ECO:0000256" key="6">
    <source>
        <dbReference type="ARBA" id="ARBA00023136"/>
    </source>
</evidence>
<dbReference type="HOGENOM" id="CLU_002458_7_1_1"/>
<keyword evidence="3" id="KW-0813">Transport</keyword>
<reference evidence="12 13" key="1">
    <citation type="journal article" date="2011" name="Science">
        <title>The Selaginella genome identifies genetic changes associated with the evolution of vascular plants.</title>
        <authorList>
            <person name="Banks J.A."/>
            <person name="Nishiyama T."/>
            <person name="Hasebe M."/>
            <person name="Bowman J.L."/>
            <person name="Gribskov M."/>
            <person name="dePamphilis C."/>
            <person name="Albert V.A."/>
            <person name="Aono N."/>
            <person name="Aoyama T."/>
            <person name="Ambrose B.A."/>
            <person name="Ashton N.W."/>
            <person name="Axtell M.J."/>
            <person name="Barker E."/>
            <person name="Barker M.S."/>
            <person name="Bennetzen J.L."/>
            <person name="Bonawitz N.D."/>
            <person name="Chapple C."/>
            <person name="Cheng C."/>
            <person name="Correa L.G."/>
            <person name="Dacre M."/>
            <person name="DeBarry J."/>
            <person name="Dreyer I."/>
            <person name="Elias M."/>
            <person name="Engstrom E.M."/>
            <person name="Estelle M."/>
            <person name="Feng L."/>
            <person name="Finet C."/>
            <person name="Floyd S.K."/>
            <person name="Frommer W.B."/>
            <person name="Fujita T."/>
            <person name="Gramzow L."/>
            <person name="Gutensohn M."/>
            <person name="Harholt J."/>
            <person name="Hattori M."/>
            <person name="Heyl A."/>
            <person name="Hirai T."/>
            <person name="Hiwatashi Y."/>
            <person name="Ishikawa M."/>
            <person name="Iwata M."/>
            <person name="Karol K.G."/>
            <person name="Koehler B."/>
            <person name="Kolukisaoglu U."/>
            <person name="Kubo M."/>
            <person name="Kurata T."/>
            <person name="Lalonde S."/>
            <person name="Li K."/>
            <person name="Li Y."/>
            <person name="Litt A."/>
            <person name="Lyons E."/>
            <person name="Manning G."/>
            <person name="Maruyama T."/>
            <person name="Michael T.P."/>
            <person name="Mikami K."/>
            <person name="Miyazaki S."/>
            <person name="Morinaga S."/>
            <person name="Murata T."/>
            <person name="Mueller-Roeber B."/>
            <person name="Nelson D.R."/>
            <person name="Obara M."/>
            <person name="Oguri Y."/>
            <person name="Olmstead R.G."/>
            <person name="Onodera N."/>
            <person name="Petersen B.L."/>
            <person name="Pils B."/>
            <person name="Prigge M."/>
            <person name="Rensing S.A."/>
            <person name="Riano-Pachon D.M."/>
            <person name="Roberts A.W."/>
            <person name="Sato Y."/>
            <person name="Scheller H.V."/>
            <person name="Schulz B."/>
            <person name="Schulz C."/>
            <person name="Shakirov E.V."/>
            <person name="Shibagaki N."/>
            <person name="Shinohara N."/>
            <person name="Shippen D.E."/>
            <person name="Soerensen I."/>
            <person name="Sotooka R."/>
            <person name="Sugimoto N."/>
            <person name="Sugita M."/>
            <person name="Sumikawa N."/>
            <person name="Tanurdzic M."/>
            <person name="Theissen G."/>
            <person name="Ulvskov P."/>
            <person name="Wakazuki S."/>
            <person name="Weng J.K."/>
            <person name="Willats W.W."/>
            <person name="Wipf D."/>
            <person name="Wolf P.G."/>
            <person name="Yang L."/>
            <person name="Zimmer A.D."/>
            <person name="Zhu Q."/>
            <person name="Mitros T."/>
            <person name="Hellsten U."/>
            <person name="Loque D."/>
            <person name="Otillar R."/>
            <person name="Salamov A."/>
            <person name="Schmutz J."/>
            <person name="Shapiro H."/>
            <person name="Lindquist E."/>
            <person name="Lucas S."/>
            <person name="Rokhsar D."/>
            <person name="Grigoriev I.V."/>
        </authorList>
    </citation>
    <scope>NUCLEOTIDE SEQUENCE [LARGE SCALE GENOMIC DNA]</scope>
</reference>
<dbReference type="PANTHER" id="PTHR13018:SF5">
    <property type="entry name" value="RE44586P"/>
    <property type="match status" value="1"/>
</dbReference>
<dbReference type="InterPro" id="IPR027815">
    <property type="entry name" value="CSC1/OSCA1-like_cyt"/>
</dbReference>
<evidence type="ECO:0000256" key="4">
    <source>
        <dbReference type="ARBA" id="ARBA00022692"/>
    </source>
</evidence>
<feature type="compositionally biased region" description="Basic and acidic residues" evidence="7">
    <location>
        <begin position="720"/>
        <end position="730"/>
    </location>
</feature>
<evidence type="ECO:0008006" key="14">
    <source>
        <dbReference type="Google" id="ProtNLM"/>
    </source>
</evidence>
<name>D8RE49_SELML</name>
<feature type="compositionally biased region" description="Polar residues" evidence="7">
    <location>
        <begin position="732"/>
        <end position="761"/>
    </location>
</feature>
<accession>D8RE49</accession>
<feature type="transmembrane region" description="Helical" evidence="8">
    <location>
        <begin position="12"/>
        <end position="30"/>
    </location>
</feature>
<dbReference type="Gramene" id="EFJ29375">
    <property type="protein sequence ID" value="EFJ29375"/>
    <property type="gene ID" value="SELMODRAFT_91711"/>
</dbReference>
<proteinExistence type="inferred from homology"/>
<evidence type="ECO:0000259" key="11">
    <source>
        <dbReference type="Pfam" id="PF14703"/>
    </source>
</evidence>
<evidence type="ECO:0000259" key="10">
    <source>
        <dbReference type="Pfam" id="PF13967"/>
    </source>
</evidence>
<keyword evidence="13" id="KW-1185">Reference proteome</keyword>
<feature type="transmembrane region" description="Helical" evidence="8">
    <location>
        <begin position="375"/>
        <end position="399"/>
    </location>
</feature>
<keyword evidence="4 8" id="KW-0812">Transmembrane</keyword>
<feature type="transmembrane region" description="Helical" evidence="8">
    <location>
        <begin position="155"/>
        <end position="174"/>
    </location>
</feature>
<dbReference type="PANTHER" id="PTHR13018">
    <property type="entry name" value="PROBABLE MEMBRANE PROTEIN DUF221-RELATED"/>
    <property type="match status" value="1"/>
</dbReference>
<feature type="region of interest" description="Disordered" evidence="7">
    <location>
        <begin position="720"/>
        <end position="761"/>
    </location>
</feature>
<dbReference type="InterPro" id="IPR032880">
    <property type="entry name" value="CSC1/OSCA1-like_N"/>
</dbReference>
<dbReference type="eggNOG" id="KOG1134">
    <property type="taxonomic scope" value="Eukaryota"/>
</dbReference>
<feature type="transmembrane region" description="Helical" evidence="8">
    <location>
        <begin position="468"/>
        <end position="487"/>
    </location>
</feature>
<feature type="transmembrane region" description="Helical" evidence="8">
    <location>
        <begin position="574"/>
        <end position="604"/>
    </location>
</feature>
<feature type="transmembrane region" description="Helical" evidence="8">
    <location>
        <begin position="419"/>
        <end position="447"/>
    </location>
</feature>
<evidence type="ECO:0000256" key="8">
    <source>
        <dbReference type="SAM" id="Phobius"/>
    </source>
</evidence>
<organism evidence="13">
    <name type="scientific">Selaginella moellendorffii</name>
    <name type="common">Spikemoss</name>
    <dbReference type="NCBI Taxonomy" id="88036"/>
    <lineage>
        <taxon>Eukaryota</taxon>
        <taxon>Viridiplantae</taxon>
        <taxon>Streptophyta</taxon>
        <taxon>Embryophyta</taxon>
        <taxon>Tracheophyta</taxon>
        <taxon>Lycopodiopsida</taxon>
        <taxon>Selaginellales</taxon>
        <taxon>Selaginellaceae</taxon>
        <taxon>Selaginella</taxon>
    </lineage>
</organism>
<feature type="domain" description="CSC1/OSCA1-like N-terminal transmembrane" evidence="10">
    <location>
        <begin position="7"/>
        <end position="176"/>
    </location>
</feature>
<dbReference type="Pfam" id="PF14703">
    <property type="entry name" value="PHM7_cyt"/>
    <property type="match status" value="1"/>
</dbReference>
<dbReference type="InParanoid" id="D8RE49"/>
<sequence length="761" mass="87385">MATLQDLMLSAAINGGSTIVFLLVFAFLRLQPFSDRVYYPKWFIKGVRKSEDRPIKARFVNLDPRAYLHFLDWMWESIRMPELELIDHAGLDSAILLRIYLLGLKVFVPLLVLCFLILVPVNATDTNLRKSSGKLFSADIDKLSVANVQDRSDRLWAHMLLTYVFTLWTCYVLHNEYKTVAFMRLRFLKSQMSRPEQFTVLVRQIPDDPDETVGLHVDHFFRVNHYEHYLMYQAGEIVYNANKLAKIVKKIEDIENKLNYCRIMESRNPSSRPQIKKGFLGIRGEKLDAMKFYTSEIERLVGEAATEKERIFSDEKAKLPVAFVTFDSRWGAAVCAQTQQTKDPTKWLAEWAPEPRDVYWRNLAIPYMELYFRKIAITAAVVVLILFFMIPVTFVQSLANIEDIERTVKFLRPVIERKFIKSILQGFLPGLALKIFLLILPSVLMILSKVEGHLSLSKLDRMAAAKHFYFMVFNVFFASVFTGSALQQLKLFLHKSPSDIPQLLGDAIPLKATFFISYIMVDGWASVAGEILRLKPLLFFHFRNMMFVKTEKDREKAMAPGGLSLNTALPHVGLYFLLGLVYAVIAPIILPFIVTFFGFSYLVYRNQVINVYHPEYESAGGFWPHIHNRVVASMIIMQLTLLGLLSTKRAASSTPFLAGLPVLTFIFHTYTKRCFESAFVKFPLEEARAKDLIDQAKDPHTDFRSLFRNSYTHPVLKTEEDLEQGHRDWQEGDTQLVPTKRGSSARQSRAPSVNNSMTGLL</sequence>
<evidence type="ECO:0000256" key="3">
    <source>
        <dbReference type="ARBA" id="ARBA00022448"/>
    </source>
</evidence>
<dbReference type="InterPro" id="IPR003864">
    <property type="entry name" value="CSC1/OSCA1-like_7TM"/>
</dbReference>
<dbReference type="Proteomes" id="UP000001514">
    <property type="component" value="Unassembled WGS sequence"/>
</dbReference>
<dbReference type="OMA" id="KGAYEHP"/>
<dbReference type="KEGG" id="smo:SELMODRAFT_91711"/>
<comment type="similarity">
    <text evidence="2">Belongs to the CSC1 (TC 1.A.17) family.</text>
</comment>
<evidence type="ECO:0000259" key="9">
    <source>
        <dbReference type="Pfam" id="PF02714"/>
    </source>
</evidence>
<dbReference type="EMBL" id="GL377577">
    <property type="protein sequence ID" value="EFJ29375.1"/>
    <property type="molecule type" value="Genomic_DNA"/>
</dbReference>
<comment type="subcellular location">
    <subcellularLocation>
        <location evidence="1">Membrane</location>
        <topology evidence="1">Multi-pass membrane protein</topology>
    </subcellularLocation>
</comment>
<gene>
    <name evidence="12" type="ORF">SELMODRAFT_91711</name>
</gene>